<proteinExistence type="predicted"/>
<dbReference type="EMBL" id="BOPV01000001">
    <property type="protein sequence ID" value="GIL39482.1"/>
    <property type="molecule type" value="Genomic_DNA"/>
</dbReference>
<dbReference type="InterPro" id="IPR010281">
    <property type="entry name" value="DUF885"/>
</dbReference>
<gene>
    <name evidence="2" type="ORF">TMPK1_17190</name>
</gene>
<dbReference type="PANTHER" id="PTHR33361:SF16">
    <property type="entry name" value="DUF885 DOMAIN-CONTAINING PROTEIN"/>
    <property type="match status" value="1"/>
</dbReference>
<comment type="caution">
    <text evidence="2">The sequence shown here is derived from an EMBL/GenBank/DDBJ whole genome shotgun (WGS) entry which is preliminary data.</text>
</comment>
<evidence type="ECO:0000313" key="3">
    <source>
        <dbReference type="Proteomes" id="UP000681075"/>
    </source>
</evidence>
<protein>
    <recommendedName>
        <fullName evidence="4">DUF885 domain-containing protein</fullName>
    </recommendedName>
</protein>
<name>A0A8S8XBQ2_9PROT</name>
<dbReference type="AlphaFoldDB" id="A0A8S8XBQ2"/>
<evidence type="ECO:0000256" key="1">
    <source>
        <dbReference type="SAM" id="SignalP"/>
    </source>
</evidence>
<reference evidence="2" key="1">
    <citation type="submission" date="2021-02" db="EMBL/GenBank/DDBJ databases">
        <title>Genome sequence of Rhodospirillales sp. strain TMPK1 isolated from soil.</title>
        <authorList>
            <person name="Nakai R."/>
            <person name="Kusada H."/>
            <person name="Tamaki H."/>
        </authorList>
    </citation>
    <scope>NUCLEOTIDE SEQUENCE</scope>
    <source>
        <strain evidence="2">TMPK1</strain>
    </source>
</reference>
<feature type="chain" id="PRO_5035734683" description="DUF885 domain-containing protein" evidence="1">
    <location>
        <begin position="19"/>
        <end position="605"/>
    </location>
</feature>
<dbReference type="PANTHER" id="PTHR33361">
    <property type="entry name" value="GLR0591 PROTEIN"/>
    <property type="match status" value="1"/>
</dbReference>
<dbReference type="Proteomes" id="UP000681075">
    <property type="component" value="Unassembled WGS sequence"/>
</dbReference>
<keyword evidence="3" id="KW-1185">Reference proteome</keyword>
<evidence type="ECO:0008006" key="4">
    <source>
        <dbReference type="Google" id="ProtNLM"/>
    </source>
</evidence>
<accession>A0A8S8XBQ2</accession>
<feature type="signal peptide" evidence="1">
    <location>
        <begin position="1"/>
        <end position="18"/>
    </location>
</feature>
<dbReference type="Pfam" id="PF05960">
    <property type="entry name" value="DUF885"/>
    <property type="match status" value="1"/>
</dbReference>
<keyword evidence="1" id="KW-0732">Signal</keyword>
<sequence>MNKHLGASLLVLALAACATQPTTQNQQVADDVAATRVLETYLDAVFEQYLDRHPTAATQIGEQRGRDRWDEISDEADLADLEEAKAKLIKLATINPARLTDSGRVSYAVAREQAQATVRAYEFRYQKYAATHQSGPHIDAPSLLFAMQLIDSREGADAYVSRLEKLGRYLGQEAGALAVRASKGMVPPHFMFARMEAQSREMLRGVPFDKGPKDSPLYGDFKTKLEKFEMPQADRDALLARARKALVEQVGPGYRAFLATVQRIAPQAKRDHGASALPDGAAYYKEALRGWTTLAEPDANVIHATGLSEVKRLQGEMHALLRTMGEKDDLPAYFKKLRTDPKFYYPNDETGRAAFLRDSNNYLAQVERKIPDWFGVQPKAKVEIRRIEPFREKNAPDAHYLLPAQDGSRPGIFYFNLRDMKARPKWDNENTVYHEAVPGHHFQLSIAAERPDLPKFRRFYDAGAYSEGWALYVEELTKEMGLYTDPTSDFGRLGAEIWRAARLVVDTGMHAKGWTRKQATTWFAQTVPISPDTAASEIDRYLADPGQATSYKIGMIEIQRLRAKATAALGTKFNLKRFHDLVLTNGALPLPVLQSEIDRWIASGG</sequence>
<dbReference type="RefSeq" id="WP_420242585.1">
    <property type="nucleotide sequence ID" value="NZ_BOPV01000001.1"/>
</dbReference>
<organism evidence="2 3">
    <name type="scientific">Roseiterribacter gracilis</name>
    <dbReference type="NCBI Taxonomy" id="2812848"/>
    <lineage>
        <taxon>Bacteria</taxon>
        <taxon>Pseudomonadati</taxon>
        <taxon>Pseudomonadota</taxon>
        <taxon>Alphaproteobacteria</taxon>
        <taxon>Rhodospirillales</taxon>
        <taxon>Roseiterribacteraceae</taxon>
        <taxon>Roseiterribacter</taxon>
    </lineage>
</organism>
<dbReference type="PROSITE" id="PS51257">
    <property type="entry name" value="PROKAR_LIPOPROTEIN"/>
    <property type="match status" value="1"/>
</dbReference>
<evidence type="ECO:0000313" key="2">
    <source>
        <dbReference type="EMBL" id="GIL39482.1"/>
    </source>
</evidence>